<dbReference type="PANTHER" id="PTHR42648">
    <property type="entry name" value="TRANSPOSASE, PUTATIVE-RELATED"/>
    <property type="match status" value="1"/>
</dbReference>
<dbReference type="InterPro" id="IPR036397">
    <property type="entry name" value="RNaseH_sf"/>
</dbReference>
<keyword evidence="3" id="KW-1185">Reference proteome</keyword>
<dbReference type="GO" id="GO:0015074">
    <property type="term" value="P:DNA integration"/>
    <property type="evidence" value="ECO:0007669"/>
    <property type="project" value="InterPro"/>
</dbReference>
<dbReference type="GO" id="GO:0003676">
    <property type="term" value="F:nucleic acid binding"/>
    <property type="evidence" value="ECO:0007669"/>
    <property type="project" value="InterPro"/>
</dbReference>
<reference evidence="2" key="1">
    <citation type="submission" date="2019-10" db="EMBL/GenBank/DDBJ databases">
        <authorList>
            <person name="Zhang R."/>
            <person name="Pan Y."/>
            <person name="Wang J."/>
            <person name="Ma R."/>
            <person name="Yu S."/>
        </authorList>
    </citation>
    <scope>NUCLEOTIDE SEQUENCE</scope>
    <source>
        <strain evidence="2">LA-IB0</strain>
        <tissue evidence="2">Leaf</tissue>
    </source>
</reference>
<dbReference type="Proteomes" id="UP000826271">
    <property type="component" value="Unassembled WGS sequence"/>
</dbReference>
<accession>A0AAV6Y5E7</accession>
<dbReference type="SUPFAM" id="SSF53098">
    <property type="entry name" value="Ribonuclease H-like"/>
    <property type="match status" value="1"/>
</dbReference>
<sequence length="152" mass="17076">MFTSYISGSFGRVKMANHGVTDVIDDDGYANNFGEGKWKLTKGSLITVKHCCDHGIRLEKSVPKTPQHNDVAEKMNRTICERIKCMLPHSKLPKSFLGEAMRTVVDLINISSSAPLDGDIPDRVWSGKDISYKHLRVFGCRAFVHIPRDERS</sequence>
<comment type="caution">
    <text evidence="2">The sequence shown here is derived from an EMBL/GenBank/DDBJ whole genome shotgun (WGS) entry which is preliminary data.</text>
</comment>
<proteinExistence type="predicted"/>
<gene>
    <name evidence="2" type="ORF">BUALT_Bualt02G0089700</name>
</gene>
<evidence type="ECO:0000313" key="3">
    <source>
        <dbReference type="Proteomes" id="UP000826271"/>
    </source>
</evidence>
<dbReference type="AlphaFoldDB" id="A0AAV6Y5E7"/>
<evidence type="ECO:0000259" key="1">
    <source>
        <dbReference type="PROSITE" id="PS50994"/>
    </source>
</evidence>
<dbReference type="PANTHER" id="PTHR42648:SF28">
    <property type="entry name" value="TRANSPOSON-ENCODED PROTEIN WITH RIBONUCLEASE H-LIKE AND RETROVIRUS ZINC FINGER-LIKE DOMAINS"/>
    <property type="match status" value="1"/>
</dbReference>
<dbReference type="InterPro" id="IPR039537">
    <property type="entry name" value="Retrotran_Ty1/copia-like"/>
</dbReference>
<dbReference type="InterPro" id="IPR012337">
    <property type="entry name" value="RNaseH-like_sf"/>
</dbReference>
<dbReference type="EMBL" id="WHWC01000002">
    <property type="protein sequence ID" value="KAG8388096.1"/>
    <property type="molecule type" value="Genomic_DNA"/>
</dbReference>
<dbReference type="InterPro" id="IPR001584">
    <property type="entry name" value="Integrase_cat-core"/>
</dbReference>
<dbReference type="PROSITE" id="PS50994">
    <property type="entry name" value="INTEGRASE"/>
    <property type="match status" value="1"/>
</dbReference>
<feature type="domain" description="Integrase catalytic" evidence="1">
    <location>
        <begin position="1"/>
        <end position="129"/>
    </location>
</feature>
<name>A0AAV6Y5E7_9LAMI</name>
<organism evidence="2 3">
    <name type="scientific">Buddleja alternifolia</name>
    <dbReference type="NCBI Taxonomy" id="168488"/>
    <lineage>
        <taxon>Eukaryota</taxon>
        <taxon>Viridiplantae</taxon>
        <taxon>Streptophyta</taxon>
        <taxon>Embryophyta</taxon>
        <taxon>Tracheophyta</taxon>
        <taxon>Spermatophyta</taxon>
        <taxon>Magnoliopsida</taxon>
        <taxon>eudicotyledons</taxon>
        <taxon>Gunneridae</taxon>
        <taxon>Pentapetalae</taxon>
        <taxon>asterids</taxon>
        <taxon>lamiids</taxon>
        <taxon>Lamiales</taxon>
        <taxon>Scrophulariaceae</taxon>
        <taxon>Buddlejeae</taxon>
        <taxon>Buddleja</taxon>
    </lineage>
</organism>
<dbReference type="Gene3D" id="3.30.420.10">
    <property type="entry name" value="Ribonuclease H-like superfamily/Ribonuclease H"/>
    <property type="match status" value="1"/>
</dbReference>
<evidence type="ECO:0000313" key="2">
    <source>
        <dbReference type="EMBL" id="KAG8388096.1"/>
    </source>
</evidence>
<protein>
    <recommendedName>
        <fullName evidence="1">Integrase catalytic domain-containing protein</fullName>
    </recommendedName>
</protein>